<evidence type="ECO:0000313" key="2">
    <source>
        <dbReference type="EMBL" id="KAF5344033.1"/>
    </source>
</evidence>
<dbReference type="Gene3D" id="1.25.40.10">
    <property type="entry name" value="Tetratricopeptide repeat domain"/>
    <property type="match status" value="1"/>
</dbReference>
<dbReference type="AlphaFoldDB" id="A0A8H5CNC1"/>
<dbReference type="OrthoDB" id="10050400at2759"/>
<organism evidence="2 3">
    <name type="scientific">Tetrapyrgos nigripes</name>
    <dbReference type="NCBI Taxonomy" id="182062"/>
    <lineage>
        <taxon>Eukaryota</taxon>
        <taxon>Fungi</taxon>
        <taxon>Dikarya</taxon>
        <taxon>Basidiomycota</taxon>
        <taxon>Agaricomycotina</taxon>
        <taxon>Agaricomycetes</taxon>
        <taxon>Agaricomycetidae</taxon>
        <taxon>Agaricales</taxon>
        <taxon>Marasmiineae</taxon>
        <taxon>Marasmiaceae</taxon>
        <taxon>Tetrapyrgos</taxon>
    </lineage>
</organism>
<dbReference type="Proteomes" id="UP000559256">
    <property type="component" value="Unassembled WGS sequence"/>
</dbReference>
<dbReference type="EMBL" id="JAACJM010000130">
    <property type="protein sequence ID" value="KAF5344033.1"/>
    <property type="molecule type" value="Genomic_DNA"/>
</dbReference>
<name>A0A8H5CNC1_9AGAR</name>
<sequence>MLSRVPQAAIQTAHRRTLFSSLKTAPIFSRPLLSSRNRHYSILHEQPKERRFGPWLTTFAIASAAFLGYGGYVLYQTLTMWPPEVRADLRDAIAAKLKGELELSERHFHRAWDVIQTVPISSLGDMPYLKLTGIAVALADVLETSGKPARAYEICVDALLVMQRDGAKETLTGQEKLRAISIASKLGQLAQELQRPQEEEEKWLVFAVEEMLKLVKSEGKGPGSNSAKDALEEGQVSLPLLVVPSWISKADMGAPLEELGAFYARIGRIDYAMPLYLQAISLLIPPAPKVASPEDRCRGAQLMGNLSELIMRRPPSPETLHQAEAWASQALAVIKKARAEIKSTIPGCEEVYAAALFNVAYFREISGDKVSARRFYKEGLDQARANQISEGVVEASKALARIDSESTGSGLDSDVDVKSMTP</sequence>
<keyword evidence="1" id="KW-1133">Transmembrane helix</keyword>
<keyword evidence="1" id="KW-0472">Membrane</keyword>
<gene>
    <name evidence="2" type="ORF">D9758_012877</name>
</gene>
<keyword evidence="1" id="KW-0812">Transmembrane</keyword>
<feature type="transmembrane region" description="Helical" evidence="1">
    <location>
        <begin position="55"/>
        <end position="75"/>
    </location>
</feature>
<evidence type="ECO:0000256" key="1">
    <source>
        <dbReference type="SAM" id="Phobius"/>
    </source>
</evidence>
<dbReference type="PANTHER" id="PTHR28142:SF1">
    <property type="entry name" value="MITOCHONDRIAL INNER MEMBRANE I-AAA PROTEASE SUPERCOMPLEX SUBUNIT MGR3-RELATED"/>
    <property type="match status" value="1"/>
</dbReference>
<dbReference type="PANTHER" id="PTHR28142">
    <property type="entry name" value="MITOCHONDRIAL INNER MEMBRANE I-AAA PROTEASE SUPERCOMPLEX SUBUNIT MGR3-RELATED"/>
    <property type="match status" value="1"/>
</dbReference>
<evidence type="ECO:0000313" key="3">
    <source>
        <dbReference type="Proteomes" id="UP000559256"/>
    </source>
</evidence>
<dbReference type="InterPro" id="IPR040201">
    <property type="entry name" value="Mrg3-like"/>
</dbReference>
<reference evidence="2 3" key="1">
    <citation type="journal article" date="2020" name="ISME J.">
        <title>Uncovering the hidden diversity of litter-decomposition mechanisms in mushroom-forming fungi.</title>
        <authorList>
            <person name="Floudas D."/>
            <person name="Bentzer J."/>
            <person name="Ahren D."/>
            <person name="Johansson T."/>
            <person name="Persson P."/>
            <person name="Tunlid A."/>
        </authorList>
    </citation>
    <scope>NUCLEOTIDE SEQUENCE [LARGE SCALE GENOMIC DNA]</scope>
    <source>
        <strain evidence="2 3">CBS 291.85</strain>
    </source>
</reference>
<proteinExistence type="predicted"/>
<keyword evidence="3" id="KW-1185">Reference proteome</keyword>
<comment type="caution">
    <text evidence="2">The sequence shown here is derived from an EMBL/GenBank/DDBJ whole genome shotgun (WGS) entry which is preliminary data.</text>
</comment>
<accession>A0A8H5CNC1</accession>
<protein>
    <submittedName>
        <fullName evidence="2">Uncharacterized protein</fullName>
    </submittedName>
</protein>
<dbReference type="InterPro" id="IPR011990">
    <property type="entry name" value="TPR-like_helical_dom_sf"/>
</dbReference>